<keyword evidence="18" id="KW-1185">Reference proteome</keyword>
<dbReference type="GO" id="GO:0006826">
    <property type="term" value="P:iron ion transport"/>
    <property type="evidence" value="ECO:0007669"/>
    <property type="project" value="UniProtKB-KW"/>
</dbReference>
<dbReference type="Gene3D" id="2.40.170.20">
    <property type="entry name" value="TonB-dependent receptor, beta-barrel domain"/>
    <property type="match status" value="1"/>
</dbReference>
<evidence type="ECO:0000256" key="4">
    <source>
        <dbReference type="ARBA" id="ARBA00022496"/>
    </source>
</evidence>
<evidence type="ECO:0000256" key="2">
    <source>
        <dbReference type="ARBA" id="ARBA00022448"/>
    </source>
</evidence>
<dbReference type="EMBL" id="JAAMOW010000002">
    <property type="protein sequence ID" value="NGY04085.1"/>
    <property type="molecule type" value="Genomic_DNA"/>
</dbReference>
<feature type="compositionally biased region" description="Low complexity" evidence="13">
    <location>
        <begin position="32"/>
        <end position="77"/>
    </location>
</feature>
<feature type="region of interest" description="Disordered" evidence="13">
    <location>
        <begin position="32"/>
        <end position="101"/>
    </location>
</feature>
<sequence>MMIETRKPHLPAALLAILLFVAPAAARAQDAHATAASNPTTETSPTTESTGTSAAPSVQQTDQAADQAAEPSPAATAGDEPLPVIALPADPPPAVASTSSDAPQPIAEVIVTATKRAEPVRNIPATIAVLKGADLEREGVQDIDQIVTRVPGVNLTDDGQGQAKRVTIRGISADVNANFTTGTLLGDIPFSDPFVPKVQLDPNPFDMATVEVLKGPQGTLFGGSGLNGLIRYVPEAPQFDGFHAKYYTQYSAYPGNGGDGWSYGAMVNAPFADDTAAVRLMGFHRQAPGFIDNSFTGERDVNSLTQYGLRGIVAWKPSEDWKISLLGTTQKTTQDDVAFADNRDGKLQRGNTPRPSPSESIYSLGNIAVEGSLPWADLVSQTSVFKKQFDVFIDSSRIALGGHVPLLSAVDHSQSHGFSQELRLLSAPSDSPWKWLVGAFYFDTRLKDCAEAGAAEDLPGLPVPSVLEGLLANPCPGNANKLQGSLDIAQLLGDVDVREEALFGELTRALGDDWDVTVGARGYRTKSGGTVSTAGLLYSAQNAGFPAHHDADVSENGLSPKASVVFHPTRDFRTYFTVSRGFRFGGPQLGASTPTTNVPAVYKSDSLWNYELGLRSDWLDRSLRLDASAYFIDWKNPQVAQISNDSLVTFIDNVGGVKGRGVDLSLRYAPPFLRGLSLETMVAFNRTETTASFDSASGQTIPPGSRWPLSPHWQTSTTLAYAFPVDDWLLGASLRHTYISKACNTIECTAQVFGYRTLDLNLFVNGPDGSFWPQLSLSLNNLTDERGYSNITISPTLGESVNYIAPRAIVLRLGGNF</sequence>
<evidence type="ECO:0000256" key="9">
    <source>
        <dbReference type="ARBA" id="ARBA00023136"/>
    </source>
</evidence>
<feature type="region of interest" description="Disordered" evidence="13">
    <location>
        <begin position="337"/>
        <end position="358"/>
    </location>
</feature>
<comment type="similarity">
    <text evidence="11 12">Belongs to the TonB-dependent receptor family.</text>
</comment>
<dbReference type="SUPFAM" id="SSF56935">
    <property type="entry name" value="Porins"/>
    <property type="match status" value="1"/>
</dbReference>
<feature type="domain" description="TonB-dependent receptor-like beta-barrel" evidence="15">
    <location>
        <begin position="345"/>
        <end position="782"/>
    </location>
</feature>
<evidence type="ECO:0000256" key="3">
    <source>
        <dbReference type="ARBA" id="ARBA00022452"/>
    </source>
</evidence>
<dbReference type="PROSITE" id="PS52016">
    <property type="entry name" value="TONB_DEPENDENT_REC_3"/>
    <property type="match status" value="1"/>
</dbReference>
<dbReference type="InterPro" id="IPR039426">
    <property type="entry name" value="TonB-dep_rcpt-like"/>
</dbReference>
<dbReference type="InterPro" id="IPR000531">
    <property type="entry name" value="Beta-barrel_TonB"/>
</dbReference>
<keyword evidence="4" id="KW-0410">Iron transport</keyword>
<reference evidence="17 18" key="1">
    <citation type="journal article" date="2014" name="Int. J. Syst. Evol. Microbiol.">
        <title>Solimonas terrae sp. nov., isolated from soil.</title>
        <authorList>
            <person name="Kim S.J."/>
            <person name="Moon J.Y."/>
            <person name="Weon H.Y."/>
            <person name="Ahn J.H."/>
            <person name="Chen W.M."/>
            <person name="Kwon S.W."/>
        </authorList>
    </citation>
    <scope>NUCLEOTIDE SEQUENCE [LARGE SCALE GENOMIC DNA]</scope>
    <source>
        <strain evidence="17 18">KIS83-12</strain>
    </source>
</reference>
<dbReference type="PANTHER" id="PTHR32552:SF81">
    <property type="entry name" value="TONB-DEPENDENT OUTER MEMBRANE RECEPTOR"/>
    <property type="match status" value="1"/>
</dbReference>
<dbReference type="Pfam" id="PF00593">
    <property type="entry name" value="TonB_dep_Rec_b-barrel"/>
    <property type="match status" value="1"/>
</dbReference>
<feature type="chain" id="PRO_5026679702" evidence="14">
    <location>
        <begin position="29"/>
        <end position="817"/>
    </location>
</feature>
<feature type="compositionally biased region" description="Polar residues" evidence="13">
    <location>
        <begin position="349"/>
        <end position="358"/>
    </location>
</feature>
<evidence type="ECO:0000313" key="18">
    <source>
        <dbReference type="Proteomes" id="UP000472676"/>
    </source>
</evidence>
<dbReference type="CDD" id="cd01347">
    <property type="entry name" value="ligand_gated_channel"/>
    <property type="match status" value="1"/>
</dbReference>
<feature type="signal peptide" evidence="14">
    <location>
        <begin position="1"/>
        <end position="28"/>
    </location>
</feature>
<feature type="domain" description="TonB-dependent receptor plug" evidence="16">
    <location>
        <begin position="120"/>
        <end position="228"/>
    </location>
</feature>
<evidence type="ECO:0000256" key="13">
    <source>
        <dbReference type="SAM" id="MobiDB-lite"/>
    </source>
</evidence>
<organism evidence="17 18">
    <name type="scientific">Solimonas terrae</name>
    <dbReference type="NCBI Taxonomy" id="1396819"/>
    <lineage>
        <taxon>Bacteria</taxon>
        <taxon>Pseudomonadati</taxon>
        <taxon>Pseudomonadota</taxon>
        <taxon>Gammaproteobacteria</taxon>
        <taxon>Nevskiales</taxon>
        <taxon>Nevskiaceae</taxon>
        <taxon>Solimonas</taxon>
    </lineage>
</organism>
<keyword evidence="8 12" id="KW-0798">TonB box</keyword>
<gene>
    <name evidence="17" type="ORF">G7Y85_04855</name>
</gene>
<evidence type="ECO:0000256" key="8">
    <source>
        <dbReference type="ARBA" id="ARBA00023077"/>
    </source>
</evidence>
<keyword evidence="17" id="KW-0675">Receptor</keyword>
<keyword evidence="5 11" id="KW-0812">Transmembrane</keyword>
<keyword evidence="3 11" id="KW-1134">Transmembrane beta strand</keyword>
<keyword evidence="9 11" id="KW-0472">Membrane</keyword>
<evidence type="ECO:0000256" key="6">
    <source>
        <dbReference type="ARBA" id="ARBA00023004"/>
    </source>
</evidence>
<dbReference type="PANTHER" id="PTHR32552">
    <property type="entry name" value="FERRICHROME IRON RECEPTOR-RELATED"/>
    <property type="match status" value="1"/>
</dbReference>
<proteinExistence type="inferred from homology"/>
<keyword evidence="7" id="KW-0406">Ion transport</keyword>
<evidence type="ECO:0000256" key="10">
    <source>
        <dbReference type="ARBA" id="ARBA00023237"/>
    </source>
</evidence>
<keyword evidence="14" id="KW-0732">Signal</keyword>
<keyword evidence="10 11" id="KW-0998">Cell outer membrane</keyword>
<evidence type="ECO:0000256" key="11">
    <source>
        <dbReference type="PROSITE-ProRule" id="PRU01360"/>
    </source>
</evidence>
<evidence type="ECO:0000259" key="16">
    <source>
        <dbReference type="Pfam" id="PF07715"/>
    </source>
</evidence>
<evidence type="ECO:0000256" key="7">
    <source>
        <dbReference type="ARBA" id="ARBA00023065"/>
    </source>
</evidence>
<dbReference type="InterPro" id="IPR012910">
    <property type="entry name" value="Plug_dom"/>
</dbReference>
<evidence type="ECO:0000256" key="12">
    <source>
        <dbReference type="RuleBase" id="RU003357"/>
    </source>
</evidence>
<dbReference type="GO" id="GO:0009279">
    <property type="term" value="C:cell outer membrane"/>
    <property type="evidence" value="ECO:0007669"/>
    <property type="project" value="UniProtKB-SubCell"/>
</dbReference>
<evidence type="ECO:0000256" key="14">
    <source>
        <dbReference type="SAM" id="SignalP"/>
    </source>
</evidence>
<dbReference type="Pfam" id="PF07715">
    <property type="entry name" value="Plug"/>
    <property type="match status" value="1"/>
</dbReference>
<dbReference type="AlphaFoldDB" id="A0A6M2BPH1"/>
<evidence type="ECO:0000256" key="5">
    <source>
        <dbReference type="ARBA" id="ARBA00022692"/>
    </source>
</evidence>
<comment type="caution">
    <text evidence="17">The sequence shown here is derived from an EMBL/GenBank/DDBJ whole genome shotgun (WGS) entry which is preliminary data.</text>
</comment>
<accession>A0A6M2BPH1</accession>
<evidence type="ECO:0000313" key="17">
    <source>
        <dbReference type="EMBL" id="NGY04085.1"/>
    </source>
</evidence>
<evidence type="ECO:0000256" key="1">
    <source>
        <dbReference type="ARBA" id="ARBA00004571"/>
    </source>
</evidence>
<keyword evidence="2 11" id="KW-0813">Transport</keyword>
<keyword evidence="6" id="KW-0408">Iron</keyword>
<evidence type="ECO:0000259" key="15">
    <source>
        <dbReference type="Pfam" id="PF00593"/>
    </source>
</evidence>
<comment type="subcellular location">
    <subcellularLocation>
        <location evidence="1 11">Cell outer membrane</location>
        <topology evidence="1 11">Multi-pass membrane protein</topology>
    </subcellularLocation>
</comment>
<protein>
    <submittedName>
        <fullName evidence="17">TonB-dependent receptor</fullName>
    </submittedName>
</protein>
<dbReference type="InterPro" id="IPR036942">
    <property type="entry name" value="Beta-barrel_TonB_sf"/>
</dbReference>
<dbReference type="Proteomes" id="UP000472676">
    <property type="component" value="Unassembled WGS sequence"/>
</dbReference>
<name>A0A6M2BPH1_9GAMM</name>